<dbReference type="Pfam" id="PF10113">
    <property type="entry name" value="Fibrillarin_2"/>
    <property type="match status" value="1"/>
</dbReference>
<dbReference type="PIRSF" id="PIRSF019375">
    <property type="entry name" value="UCP019375"/>
    <property type="match status" value="1"/>
</dbReference>
<evidence type="ECO:0000313" key="1">
    <source>
        <dbReference type="EMBL" id="ENN95984.1"/>
    </source>
</evidence>
<evidence type="ECO:0000313" key="2">
    <source>
        <dbReference type="Proteomes" id="UP000053695"/>
    </source>
</evidence>
<keyword evidence="2" id="KW-1185">Reference proteome</keyword>
<dbReference type="AlphaFoldDB" id="N6UUG8"/>
<organism evidence="1 2">
    <name type="scientific">Methanocaldococcus villosus KIN24-T80</name>
    <dbReference type="NCBI Taxonomy" id="1069083"/>
    <lineage>
        <taxon>Archaea</taxon>
        <taxon>Methanobacteriati</taxon>
        <taxon>Methanobacteriota</taxon>
        <taxon>Methanomada group</taxon>
        <taxon>Methanococci</taxon>
        <taxon>Methanococcales</taxon>
        <taxon>Methanocaldococcaceae</taxon>
        <taxon>Methanocaldococcus</taxon>
    </lineage>
</organism>
<sequence length="499" mass="56556">MRDLIKESINNLDAALELRKIVLNKIRNRKLKESDIIEILDAIDDLSLEEIIKLGSNFRKFPLGCDLVDIAIGPCASNLSMLELLENCILADYIGYPIHICAYAIADIAEKEGIETIELFKKIIENVEVPIDIDHFGQYGPMRFPKEITHCYGECYFKGYFRGCPRKRIHKRLIEKEKKERFVEDYIRLASTVCVNVVEEQGAEEHAAPIEEMEIVANLAKKYGKGLEGIFHVGDGYDDLIEGINACLKLDVDVFVIEGACFNRAKDKLKAFAKAVAISRILVKGGVVATNGAYENECRIALRAGLNTIITGFPYNHHGYMCGYSPGTAKRGNFGLRRVMRIIKEEIKDLNVKLADKNINKAIAMGNNFLKDKIYPYTLGSFFLGDAHWRAVKESKLMKYKPEKTIDDIKEDKLGLIGGRYIAWAIAEKAEEVYISDRDPWVEKATVKVLNENGINAYPCNGDDREALRYKGYITTFIPELALKIYKKLKEYNNIELLI</sequence>
<dbReference type="PATRIC" id="fig|1069083.5.peg.992"/>
<dbReference type="InterPro" id="IPR016760">
    <property type="entry name" value="HcgG-like"/>
</dbReference>
<accession>N6UUG8</accession>
<protein>
    <submittedName>
        <fullName evidence="1">Fibrillarin-like protein</fullName>
    </submittedName>
</protein>
<name>N6UUG8_9EURY</name>
<gene>
    <name evidence="1" type="ORF">J422_05060</name>
</gene>
<dbReference type="Proteomes" id="UP000053695">
    <property type="component" value="Unassembled WGS sequence"/>
</dbReference>
<dbReference type="OrthoDB" id="114142at2157"/>
<dbReference type="EMBL" id="APMM01000031">
    <property type="protein sequence ID" value="ENN95984.1"/>
    <property type="molecule type" value="Genomic_DNA"/>
</dbReference>
<dbReference type="STRING" id="1069083.GCA_000371805_00477"/>
<dbReference type="RefSeq" id="WP_004592141.1">
    <property type="nucleotide sequence ID" value="NZ_APMM01000031.1"/>
</dbReference>
<comment type="caution">
    <text evidence="1">The sequence shown here is derived from an EMBL/GenBank/DDBJ whole genome shotgun (WGS) entry which is preliminary data.</text>
</comment>
<reference evidence="1 2" key="1">
    <citation type="journal article" date="2013" name="Genome Announc.">
        <title>Draft Genome Sequence of a Highly Flagellated, Fast-Swimming Archaeon, Methanocaldococcus villosus Strain KIN24-T80 (DSM 22612).</title>
        <authorList>
            <person name="Thennarasu S."/>
            <person name="Polireddy D."/>
            <person name="Antony A."/>
            <person name="Yada M.R."/>
            <person name="Algarawi S."/>
            <person name="Sivakumar N."/>
        </authorList>
    </citation>
    <scope>NUCLEOTIDE SEQUENCE [LARGE SCALE GENOMIC DNA]</scope>
    <source>
        <strain evidence="1 2">KIN24-T80</strain>
    </source>
</reference>
<proteinExistence type="predicted"/>
<dbReference type="NCBIfam" id="TIGR03958">
    <property type="entry name" value="monoFe_hyd_HmdC"/>
    <property type="match status" value="1"/>
</dbReference>